<keyword evidence="6" id="KW-0175">Coiled coil</keyword>
<reference evidence="10 11" key="1">
    <citation type="journal article" date="2019" name="Extremophiles">
        <title>Biogeography of thermophiles and predominance of Thermus scotoductus in domestic water heaters.</title>
        <authorList>
            <person name="Wilpiszeski R.L."/>
            <person name="Zhang Z."/>
            <person name="House C.H."/>
        </authorList>
    </citation>
    <scope>NUCLEOTIDE SEQUENCE [LARGE SCALE GENOMIC DNA]</scope>
    <source>
        <strain evidence="10 11">27_S27</strain>
    </source>
</reference>
<evidence type="ECO:0000256" key="3">
    <source>
        <dbReference type="ARBA" id="ARBA00022692"/>
    </source>
</evidence>
<proteinExistence type="predicted"/>
<evidence type="ECO:0000313" key="10">
    <source>
        <dbReference type="EMBL" id="RTH26920.1"/>
    </source>
</evidence>
<evidence type="ECO:0000256" key="6">
    <source>
        <dbReference type="SAM" id="Coils"/>
    </source>
</evidence>
<feature type="transmembrane region" description="Helical" evidence="7">
    <location>
        <begin position="784"/>
        <end position="805"/>
    </location>
</feature>
<comment type="subcellular location">
    <subcellularLocation>
        <location evidence="1">Cell membrane</location>
        <topology evidence="1">Multi-pass membrane protein</topology>
    </subcellularLocation>
</comment>
<keyword evidence="3 7" id="KW-0812">Transmembrane</keyword>
<evidence type="ECO:0000313" key="11">
    <source>
        <dbReference type="Proteomes" id="UP000286712"/>
    </source>
</evidence>
<dbReference type="PANTHER" id="PTHR32309:SF13">
    <property type="entry name" value="FERRIC ENTEROBACTIN TRANSPORT PROTEIN FEPE"/>
    <property type="match status" value="1"/>
</dbReference>
<gene>
    <name evidence="10" type="ORF">CSW40_03945</name>
</gene>
<sequence length="817" mass="91276">MVEAPGEELSLRDILETLKRQRVWLLAPPVLFGVLALIYGFFIAEPRYASTATVNVAPVQVQAQLEGRIQVQGQSLLSFQALRAIAYSEEVTREVWETLRREGKLPTAWQDQGGTPGLERMVKDFKIKDETPRQQVVPQGQVPPVVASLTVQAPTPEVAARAANLWAEAVVKRVNAIPTARLRASLGALEEQIAPAEKVYREAQARWEAFQRTTTLPQDKAELDAKTGERVSLDQELSGLERDLAAVQGRIRALEAEARRQAALVPIGTSPEQLAIIGRRLKEAQENLKRETERARQSYALAAQALERFKGRERIPVWQAELNAYTEGYASAQSRLLAIEKELAVNDTRLKEARDRLSEYKAQLPSLSIENLVAGLTVKEAEALVAERLREADARLKAAEAAWQAYQRESQLNVLKQQLGGFADRVAGIRQRLEKIPTERAVLQRRLAEAEAELAKEPKLLALEREVVADPVVAAAIARGGDLQALVGLKLKNQELNPTHQKLLFTALDLRADLAALDREEQALRDEEARLQPQVESLQERIAVEEARRARLLLDLDTARDIYGAVYRYAENLKRLAAKPEMRLREVSPDVLRFRDQVVDLEAQKASLEAERVALERNLKEYDRRIQALKGQLASQEREKEALLLEYSTKKAAYETFRARYDQIANLTSADLAFDNPNPEYQRLRSVLIDAQAEEARLLARRAALEARMAQVEARINLLKERVAKAQVEQDRINQALELAKNAYLALSQKRTDLQIELASSESSLAQVIAPAYPIYEKVAPKRALILALAVFLGLVLGVMAAFVAEALRPPRAEAAG</sequence>
<organism evidence="10 11">
    <name type="scientific">Thermus scotoductus</name>
    <dbReference type="NCBI Taxonomy" id="37636"/>
    <lineage>
        <taxon>Bacteria</taxon>
        <taxon>Thermotogati</taxon>
        <taxon>Deinococcota</taxon>
        <taxon>Deinococci</taxon>
        <taxon>Thermales</taxon>
        <taxon>Thermaceae</taxon>
        <taxon>Thermus</taxon>
    </lineage>
</organism>
<feature type="transmembrane region" description="Helical" evidence="7">
    <location>
        <begin position="23"/>
        <end position="44"/>
    </location>
</feature>
<evidence type="ECO:0000256" key="1">
    <source>
        <dbReference type="ARBA" id="ARBA00004651"/>
    </source>
</evidence>
<accession>A0A430S091</accession>
<evidence type="ECO:0000256" key="5">
    <source>
        <dbReference type="ARBA" id="ARBA00023136"/>
    </source>
</evidence>
<protein>
    <submittedName>
        <fullName evidence="10">Lipopolysaccharide biosynthesis protein</fullName>
    </submittedName>
</protein>
<dbReference type="EMBL" id="PELW01000084">
    <property type="protein sequence ID" value="RTH26920.1"/>
    <property type="molecule type" value="Genomic_DNA"/>
</dbReference>
<dbReference type="InterPro" id="IPR032807">
    <property type="entry name" value="GNVR"/>
</dbReference>
<feature type="domain" description="Polysaccharide chain length determinant N-terminal" evidence="8">
    <location>
        <begin position="7"/>
        <end position="98"/>
    </location>
</feature>
<dbReference type="InterPro" id="IPR050445">
    <property type="entry name" value="Bact_polysacc_biosynth/exp"/>
</dbReference>
<comment type="caution">
    <text evidence="10">The sequence shown here is derived from an EMBL/GenBank/DDBJ whole genome shotgun (WGS) entry which is preliminary data.</text>
</comment>
<evidence type="ECO:0000256" key="2">
    <source>
        <dbReference type="ARBA" id="ARBA00022475"/>
    </source>
</evidence>
<evidence type="ECO:0000259" key="8">
    <source>
        <dbReference type="Pfam" id="PF02706"/>
    </source>
</evidence>
<keyword evidence="5 7" id="KW-0472">Membrane</keyword>
<dbReference type="AlphaFoldDB" id="A0A430S091"/>
<feature type="domain" description="Tyrosine-protein kinase G-rich" evidence="9">
    <location>
        <begin position="734"/>
        <end position="805"/>
    </location>
</feature>
<keyword evidence="4 7" id="KW-1133">Transmembrane helix</keyword>
<feature type="coiled-coil region" evidence="6">
    <location>
        <begin position="591"/>
        <end position="646"/>
    </location>
</feature>
<dbReference type="Proteomes" id="UP000286712">
    <property type="component" value="Unassembled WGS sequence"/>
</dbReference>
<dbReference type="InterPro" id="IPR003856">
    <property type="entry name" value="LPS_length_determ_N"/>
</dbReference>
<dbReference type="GO" id="GO:0005886">
    <property type="term" value="C:plasma membrane"/>
    <property type="evidence" value="ECO:0007669"/>
    <property type="project" value="UniProtKB-SubCell"/>
</dbReference>
<dbReference type="Pfam" id="PF13807">
    <property type="entry name" value="GNVR"/>
    <property type="match status" value="1"/>
</dbReference>
<dbReference type="Pfam" id="PF02706">
    <property type="entry name" value="Wzz"/>
    <property type="match status" value="1"/>
</dbReference>
<feature type="coiled-coil region" evidence="6">
    <location>
        <begin position="230"/>
        <end position="301"/>
    </location>
</feature>
<feature type="coiled-coil region" evidence="6">
    <location>
        <begin position="507"/>
        <end position="555"/>
    </location>
</feature>
<name>A0A430S091_THESC</name>
<keyword evidence="2" id="KW-1003">Cell membrane</keyword>
<evidence type="ECO:0000256" key="7">
    <source>
        <dbReference type="SAM" id="Phobius"/>
    </source>
</evidence>
<feature type="coiled-coil region" evidence="6">
    <location>
        <begin position="688"/>
        <end position="743"/>
    </location>
</feature>
<dbReference type="PANTHER" id="PTHR32309">
    <property type="entry name" value="TYROSINE-PROTEIN KINASE"/>
    <property type="match status" value="1"/>
</dbReference>
<evidence type="ECO:0000256" key="4">
    <source>
        <dbReference type="ARBA" id="ARBA00022989"/>
    </source>
</evidence>
<dbReference type="SUPFAM" id="SSF57997">
    <property type="entry name" value="Tropomyosin"/>
    <property type="match status" value="1"/>
</dbReference>
<dbReference type="RefSeq" id="WP_126212870.1">
    <property type="nucleotide sequence ID" value="NZ_PELW01000084.1"/>
</dbReference>
<dbReference type="GO" id="GO:0004713">
    <property type="term" value="F:protein tyrosine kinase activity"/>
    <property type="evidence" value="ECO:0007669"/>
    <property type="project" value="TreeGrafter"/>
</dbReference>
<evidence type="ECO:0000259" key="9">
    <source>
        <dbReference type="Pfam" id="PF13807"/>
    </source>
</evidence>
<feature type="coiled-coil region" evidence="6">
    <location>
        <begin position="343"/>
        <end position="409"/>
    </location>
</feature>